<evidence type="ECO:0000259" key="1">
    <source>
        <dbReference type="Pfam" id="PF18371"/>
    </source>
</evidence>
<dbReference type="InterPro" id="IPR042568">
    <property type="entry name" value="QSOX_FAD-bd_sf"/>
</dbReference>
<evidence type="ECO:0000313" key="3">
    <source>
        <dbReference type="EMBL" id="CAF4699971.1"/>
    </source>
</evidence>
<dbReference type="Proteomes" id="UP000681720">
    <property type="component" value="Unassembled WGS sequence"/>
</dbReference>
<evidence type="ECO:0000313" key="6">
    <source>
        <dbReference type="Proteomes" id="UP000681967"/>
    </source>
</evidence>
<dbReference type="EMBL" id="CAJOBH010114025">
    <property type="protein sequence ID" value="CAF4676541.1"/>
    <property type="molecule type" value="Genomic_DNA"/>
</dbReference>
<evidence type="ECO:0000313" key="5">
    <source>
        <dbReference type="EMBL" id="CAF4894508.1"/>
    </source>
</evidence>
<dbReference type="EMBL" id="CAJOBJ010174217">
    <property type="protein sequence ID" value="CAF4894508.1"/>
    <property type="molecule type" value="Genomic_DNA"/>
</dbReference>
<dbReference type="Proteomes" id="UP000681967">
    <property type="component" value="Unassembled WGS sequence"/>
</dbReference>
<accession>A0A8S3B0V9</accession>
<evidence type="ECO:0000313" key="2">
    <source>
        <dbReference type="EMBL" id="CAF4676541.1"/>
    </source>
</evidence>
<dbReference type="EMBL" id="CAJOBH010132515">
    <property type="protein sequence ID" value="CAF4765007.1"/>
    <property type="molecule type" value="Genomic_DNA"/>
</dbReference>
<organism evidence="4 6">
    <name type="scientific">Rotaria magnacalcarata</name>
    <dbReference type="NCBI Taxonomy" id="392030"/>
    <lineage>
        <taxon>Eukaryota</taxon>
        <taxon>Metazoa</taxon>
        <taxon>Spiralia</taxon>
        <taxon>Gnathifera</taxon>
        <taxon>Rotifera</taxon>
        <taxon>Eurotatoria</taxon>
        <taxon>Bdelloidea</taxon>
        <taxon>Philodinida</taxon>
        <taxon>Philodinidae</taxon>
        <taxon>Rotaria</taxon>
    </lineage>
</organism>
<dbReference type="Gene3D" id="1.20.120.1960">
    <property type="entry name" value="QSOX sulfhydryl oxidase domain"/>
    <property type="match status" value="1"/>
</dbReference>
<feature type="domain" description="Sulfhydryl oxidase flavin adenine dinucleotide (FAD) binding" evidence="1">
    <location>
        <begin position="14"/>
        <end position="56"/>
    </location>
</feature>
<dbReference type="EMBL" id="CAJOBJ010126035">
    <property type="protein sequence ID" value="CAF4699971.1"/>
    <property type="molecule type" value="Genomic_DNA"/>
</dbReference>
<sequence>IKTDEIDDNSTVYRKVNMVDLELALSYMFREEVPQMKDIQGKAYDALVQWLSVLTKV</sequence>
<feature type="non-terminal residue" evidence="4">
    <location>
        <position position="1"/>
    </location>
</feature>
<reference evidence="4" key="1">
    <citation type="submission" date="2021-02" db="EMBL/GenBank/DDBJ databases">
        <authorList>
            <person name="Nowell W R."/>
        </authorList>
    </citation>
    <scope>NUCLEOTIDE SEQUENCE</scope>
</reference>
<dbReference type="InterPro" id="IPR040986">
    <property type="entry name" value="QSOX_FAD-bd_dom"/>
</dbReference>
<gene>
    <name evidence="2" type="ORF">BYL167_LOCUS43180</name>
    <name evidence="4" type="ORF">BYL167_LOCUS46671</name>
    <name evidence="3" type="ORF">GIL414_LOCUS43018</name>
    <name evidence="5" type="ORF">GIL414_LOCUS51510</name>
</gene>
<dbReference type="Pfam" id="PF18371">
    <property type="entry name" value="FAD_SOX"/>
    <property type="match status" value="1"/>
</dbReference>
<evidence type="ECO:0000313" key="4">
    <source>
        <dbReference type="EMBL" id="CAF4765007.1"/>
    </source>
</evidence>
<name>A0A8S3B0V9_9BILA</name>
<comment type="caution">
    <text evidence="4">The sequence shown here is derived from an EMBL/GenBank/DDBJ whole genome shotgun (WGS) entry which is preliminary data.</text>
</comment>
<proteinExistence type="predicted"/>
<protein>
    <recommendedName>
        <fullName evidence="1">Sulfhydryl oxidase flavin adenine dinucleotide (FAD) binding domain-containing protein</fullName>
    </recommendedName>
</protein>
<dbReference type="AlphaFoldDB" id="A0A8S3B0V9"/>